<dbReference type="EMBL" id="LNYG01000013">
    <property type="protein sequence ID" value="KTD06922.1"/>
    <property type="molecule type" value="Genomic_DNA"/>
</dbReference>
<evidence type="ECO:0000256" key="1">
    <source>
        <dbReference type="SAM" id="MobiDB-lite"/>
    </source>
</evidence>
<evidence type="ECO:0000313" key="3">
    <source>
        <dbReference type="Proteomes" id="UP000054715"/>
    </source>
</evidence>
<comment type="caution">
    <text evidence="2">The sequence shown here is derived from an EMBL/GenBank/DDBJ whole genome shotgun (WGS) entry which is preliminary data.</text>
</comment>
<sequence length="88" mass="9604">MLSKKSSHGHASHSDYSAHSSYPGQYHGYSGVMFSPSSNSVPRGNHHGHHHTTAVVNNHNHHSHNPPPTTHHHPHQDGPISSGGFPRF</sequence>
<name>A0A0W0UGG5_9GAMM</name>
<dbReference type="PATRIC" id="fig|455.5.peg.1182"/>
<feature type="compositionally biased region" description="Basic residues" evidence="1">
    <location>
        <begin position="1"/>
        <end position="11"/>
    </location>
</feature>
<dbReference type="Proteomes" id="UP000054715">
    <property type="component" value="Unassembled WGS sequence"/>
</dbReference>
<dbReference type="STRING" id="455.Ljam_1117"/>
<protein>
    <submittedName>
        <fullName evidence="2">Uncharacterized protein</fullName>
    </submittedName>
</protein>
<gene>
    <name evidence="2" type="ORF">Ljam_1117</name>
</gene>
<accession>A0A0W0UGG5</accession>
<reference evidence="2 3" key="1">
    <citation type="submission" date="2015-11" db="EMBL/GenBank/DDBJ databases">
        <title>Genomic analysis of 38 Legionella species identifies large and diverse effector repertoires.</title>
        <authorList>
            <person name="Burstein D."/>
            <person name="Amaro F."/>
            <person name="Zusman T."/>
            <person name="Lifshitz Z."/>
            <person name="Cohen O."/>
            <person name="Gilbert J.A."/>
            <person name="Pupko T."/>
            <person name="Shuman H.A."/>
            <person name="Segal G."/>
        </authorList>
    </citation>
    <scope>NUCLEOTIDE SEQUENCE [LARGE SCALE GENOMIC DNA]</scope>
    <source>
        <strain evidence="2 3">JA-26-G1-E2</strain>
    </source>
</reference>
<evidence type="ECO:0000313" key="2">
    <source>
        <dbReference type="EMBL" id="KTD06922.1"/>
    </source>
</evidence>
<proteinExistence type="predicted"/>
<feature type="region of interest" description="Disordered" evidence="1">
    <location>
        <begin position="1"/>
        <end position="88"/>
    </location>
</feature>
<feature type="compositionally biased region" description="Basic residues" evidence="1">
    <location>
        <begin position="59"/>
        <end position="74"/>
    </location>
</feature>
<dbReference type="AlphaFoldDB" id="A0A0W0UGG5"/>
<dbReference type="RefSeq" id="WP_131762455.1">
    <property type="nucleotide sequence ID" value="NZ_CAAAJF010000012.1"/>
</dbReference>
<organism evidence="2 3">
    <name type="scientific">Legionella jamestowniensis</name>
    <dbReference type="NCBI Taxonomy" id="455"/>
    <lineage>
        <taxon>Bacteria</taxon>
        <taxon>Pseudomonadati</taxon>
        <taxon>Pseudomonadota</taxon>
        <taxon>Gammaproteobacteria</taxon>
        <taxon>Legionellales</taxon>
        <taxon>Legionellaceae</taxon>
        <taxon>Legionella</taxon>
    </lineage>
</organism>